<evidence type="ECO:0000313" key="3">
    <source>
        <dbReference type="Proteomes" id="UP001226389"/>
    </source>
</evidence>
<dbReference type="EMBL" id="JAUSSY010000020">
    <property type="protein sequence ID" value="MDQ0120872.1"/>
    <property type="molecule type" value="Genomic_DNA"/>
</dbReference>
<accession>A0ABT9UMJ3</accession>
<organism evidence="2 3">
    <name type="scientific">Pseudarthrobacter defluvii</name>
    <dbReference type="NCBI Taxonomy" id="410837"/>
    <lineage>
        <taxon>Bacteria</taxon>
        <taxon>Bacillati</taxon>
        <taxon>Actinomycetota</taxon>
        <taxon>Actinomycetes</taxon>
        <taxon>Micrococcales</taxon>
        <taxon>Micrococcaceae</taxon>
        <taxon>Pseudarthrobacter</taxon>
    </lineage>
</organism>
<dbReference type="RefSeq" id="WP_307493190.1">
    <property type="nucleotide sequence ID" value="NZ_JAUSSY010000020.1"/>
</dbReference>
<feature type="transmembrane region" description="Helical" evidence="1">
    <location>
        <begin position="7"/>
        <end position="29"/>
    </location>
</feature>
<feature type="transmembrane region" description="Helical" evidence="1">
    <location>
        <begin position="44"/>
        <end position="65"/>
    </location>
</feature>
<reference evidence="2 3" key="1">
    <citation type="submission" date="2023-07" db="EMBL/GenBank/DDBJ databases">
        <title>Sorghum-associated microbial communities from plants grown in Nebraska, USA.</title>
        <authorList>
            <person name="Schachtman D."/>
        </authorList>
    </citation>
    <scope>NUCLEOTIDE SEQUENCE [LARGE SCALE GENOMIC DNA]</scope>
    <source>
        <strain evidence="2 3">DS994</strain>
    </source>
</reference>
<keyword evidence="1" id="KW-1133">Transmembrane helix</keyword>
<comment type="caution">
    <text evidence="2">The sequence shown here is derived from an EMBL/GenBank/DDBJ whole genome shotgun (WGS) entry which is preliminary data.</text>
</comment>
<protein>
    <submittedName>
        <fullName evidence="2">Uncharacterized protein</fullName>
    </submittedName>
</protein>
<name>A0ABT9UMJ3_9MICC</name>
<gene>
    <name evidence="2" type="ORF">J2T22_004082</name>
</gene>
<evidence type="ECO:0000256" key="1">
    <source>
        <dbReference type="SAM" id="Phobius"/>
    </source>
</evidence>
<keyword evidence="3" id="KW-1185">Reference proteome</keyword>
<dbReference type="Proteomes" id="UP001226389">
    <property type="component" value="Unassembled WGS sequence"/>
</dbReference>
<evidence type="ECO:0000313" key="2">
    <source>
        <dbReference type="EMBL" id="MDQ0120872.1"/>
    </source>
</evidence>
<keyword evidence="1" id="KW-0812">Transmembrane</keyword>
<keyword evidence="1" id="KW-0472">Membrane</keyword>
<proteinExistence type="predicted"/>
<sequence length="252" mass="28057">MYKANRPLFPIMLLATAGLGVAMVLLGVLMSEQRNDLWMESAKVGIQLLAVGIVGGGLSAGWKTVEQKRSDRRKDFELKLENNREVHERQLATFVQVVTAYNGVKSVRRTLKSIGLTSRTGTLDSWQVTNFHTQMSRLNELQLVFEAMVREFGETDLFSSDTSAILKELSGIERYLNKVLAVWEDHGAEIREGSSLKMAANGLTALLDTSMFTEGVVQRRRRVTETMHRHLFGIASAATLEELAQLDASGEL</sequence>